<feature type="transmembrane region" description="Helical" evidence="2">
    <location>
        <begin position="664"/>
        <end position="683"/>
    </location>
</feature>
<evidence type="ECO:0000313" key="4">
    <source>
        <dbReference type="Proteomes" id="UP000779809"/>
    </source>
</evidence>
<feature type="transmembrane region" description="Helical" evidence="2">
    <location>
        <begin position="1124"/>
        <end position="1142"/>
    </location>
</feature>
<feature type="transmembrane region" description="Helical" evidence="2">
    <location>
        <begin position="584"/>
        <end position="604"/>
    </location>
</feature>
<feature type="transmembrane region" description="Helical" evidence="2">
    <location>
        <begin position="803"/>
        <end position="824"/>
    </location>
</feature>
<feature type="transmembrane region" description="Helical" evidence="2">
    <location>
        <begin position="328"/>
        <end position="345"/>
    </location>
</feature>
<keyword evidence="2" id="KW-0812">Transmembrane</keyword>
<organism evidence="3 4">
    <name type="scientific">Candidatus Korobacter versatilis</name>
    <dbReference type="NCBI Taxonomy" id="658062"/>
    <lineage>
        <taxon>Bacteria</taxon>
        <taxon>Pseudomonadati</taxon>
        <taxon>Acidobacteriota</taxon>
        <taxon>Terriglobia</taxon>
        <taxon>Terriglobales</taxon>
        <taxon>Candidatus Korobacteraceae</taxon>
        <taxon>Candidatus Korobacter</taxon>
    </lineage>
</organism>
<feature type="transmembrane region" description="Helical" evidence="2">
    <location>
        <begin position="861"/>
        <end position="880"/>
    </location>
</feature>
<feature type="transmembrane region" description="Helical" evidence="2">
    <location>
        <begin position="1004"/>
        <end position="1022"/>
    </location>
</feature>
<feature type="region of interest" description="Disordered" evidence="1">
    <location>
        <begin position="66"/>
        <end position="143"/>
    </location>
</feature>
<dbReference type="PANTHER" id="PTHR38434">
    <property type="entry name" value="BLL2549 PROTEIN"/>
    <property type="match status" value="1"/>
</dbReference>
<feature type="transmembrane region" description="Helical" evidence="2">
    <location>
        <begin position="886"/>
        <end position="905"/>
    </location>
</feature>
<accession>A0A932EPS2</accession>
<gene>
    <name evidence="3" type="ORF">HYX28_06755</name>
</gene>
<feature type="transmembrane region" description="Helical" evidence="2">
    <location>
        <begin position="770"/>
        <end position="791"/>
    </location>
</feature>
<dbReference type="AlphaFoldDB" id="A0A932EPS2"/>
<feature type="transmembrane region" description="Helical" evidence="2">
    <location>
        <begin position="6"/>
        <end position="27"/>
    </location>
</feature>
<feature type="transmembrane region" description="Helical" evidence="2">
    <location>
        <begin position="551"/>
        <end position="572"/>
    </location>
</feature>
<sequence>MGDVAAILFVVALIVLGPWVIVIVMGVRRRRERRETEARFATLTQRIYGVEQRLKEIVQRGVSVPPAAEAPPASAPRPAPAPAPVATPAPAPLATPPAAPSAKPEPPQQPWPKPAESPFFPRAVTPPSTLSPAPAPATATPPPPPVAVPAAPVAARVAVTAPPAIAQRVAPPPPPMPPPPRKRSGVEELIAGNWLVFIGIALLVFGIAFGLSVFWEKLGPFGKVSIGLLSGTALLGAGLWMEKKDERYKLFARAGIGGGWAVLFFTTYAMHHVEATRIIASQAVDLALLLVVAGAMVAHTLRYNSQVVTGVAFLLAFSTVTISRDNVYSLGASAILALALAAIVVRRRWFELEVFGILASYLNHWWWLRSIIEPMQGHKQMFPEFFPSAAILILYWAAYRGSYVLRSIDSHSSEGDRAERVSTVAAILNTGLLLFVLKYQSVTPKYAFYALLALGAIELVLGLMMRGRERRAAFVVLASMGASLFVAAFPFKFSGGDLSVIWLIVAEMFYLSGVFTDELLFRRFGRLAELVVVVQLYYAHPLDAPKSWQNALVFAFAAVLFGANSHLVPWRWPKIFETQWERFGVRLVSWLGVAMAMTAIWLAVPEAWNAVGWAALAFWLAFAGYTLAQEELSYQANVVAIAASICTLIVNLKDDRLWHGVTMRLVTVSIVALLLYATARFSITPRMAKASAGAIRLRPIYTWSAAVLIALLAVDELTEAWVAPVWVLFALALAFLGQRQRLKDFVLQANILAILAFLLTLIATTTHGEALRFGMTVRLVSTAIVIAALYTQTRWSEVADWSWTRGLGTVHAWAASFLVCWLMWYELHPVAVAVGWALFGVGLLELGMARPDSNKDWRAQAYIALVAAFLRIFFVNLNAAGVPGEISPRVYTTVPIALLLFYAYTRLESAELDAKELTRRASTLFAWMGTISVVALIRFELPLAWVVAAWAALVVILLSVAWTTGRTTFTAQALLLTLALAFRASMYNFAQHSYFATLSWEQRWLPVGATIALLFAAFYPAFRVRAASAVSNATGFRRLAGALLRRPEQTLFFVAVGLLTVLLYLEVAHALVTVAWGVEAVALFVFALVVRERSFRITGLVILLMGIAKILVFDVWSFTVVQKFVTFMVLGVVTIAISLLYTRNKDALKEYL</sequence>
<feature type="transmembrane region" description="Helical" evidence="2">
    <location>
        <begin position="943"/>
        <end position="962"/>
    </location>
</feature>
<feature type="transmembrane region" description="Helical" evidence="2">
    <location>
        <begin position="1071"/>
        <end position="1090"/>
    </location>
</feature>
<keyword evidence="2" id="KW-0472">Membrane</keyword>
<feature type="transmembrane region" description="Helical" evidence="2">
    <location>
        <begin position="917"/>
        <end position="937"/>
    </location>
</feature>
<reference evidence="3" key="1">
    <citation type="submission" date="2020-07" db="EMBL/GenBank/DDBJ databases">
        <title>Huge and variable diversity of episymbiotic CPR bacteria and DPANN archaea in groundwater ecosystems.</title>
        <authorList>
            <person name="He C.Y."/>
            <person name="Keren R."/>
            <person name="Whittaker M."/>
            <person name="Farag I.F."/>
            <person name="Doudna J."/>
            <person name="Cate J.H.D."/>
            <person name="Banfield J.F."/>
        </authorList>
    </citation>
    <scope>NUCLEOTIDE SEQUENCE</scope>
    <source>
        <strain evidence="3">NC_groundwater_580_Pr5_B-0.1um_64_19</strain>
    </source>
</reference>
<name>A0A932EPS2_9BACT</name>
<feature type="transmembrane region" description="Helical" evidence="2">
    <location>
        <begin position="221"/>
        <end position="241"/>
    </location>
</feature>
<feature type="transmembrane region" description="Helical" evidence="2">
    <location>
        <begin position="446"/>
        <end position="465"/>
    </location>
</feature>
<dbReference type="Proteomes" id="UP000779809">
    <property type="component" value="Unassembled WGS sequence"/>
</dbReference>
<feature type="transmembrane region" description="Helical" evidence="2">
    <location>
        <begin position="1097"/>
        <end position="1118"/>
    </location>
</feature>
<feature type="transmembrane region" description="Helical" evidence="2">
    <location>
        <begin position="1043"/>
        <end position="1065"/>
    </location>
</feature>
<feature type="compositionally biased region" description="Low complexity" evidence="1">
    <location>
        <begin position="123"/>
        <end position="132"/>
    </location>
</feature>
<feature type="transmembrane region" description="Helical" evidence="2">
    <location>
        <begin position="352"/>
        <end position="368"/>
    </location>
</feature>
<comment type="caution">
    <text evidence="3">The sequence shown here is derived from an EMBL/GenBank/DDBJ whole genome shotgun (WGS) entry which is preliminary data.</text>
</comment>
<feature type="transmembrane region" description="Helical" evidence="2">
    <location>
        <begin position="277"/>
        <end position="298"/>
    </location>
</feature>
<feature type="transmembrane region" description="Helical" evidence="2">
    <location>
        <begin position="969"/>
        <end position="989"/>
    </location>
</feature>
<dbReference type="InterPro" id="IPR019286">
    <property type="entry name" value="DUF2339_TM"/>
</dbReference>
<dbReference type="EMBL" id="JACPNR010000009">
    <property type="protein sequence ID" value="MBI2678464.1"/>
    <property type="molecule type" value="Genomic_DNA"/>
</dbReference>
<evidence type="ECO:0000256" key="1">
    <source>
        <dbReference type="SAM" id="MobiDB-lite"/>
    </source>
</evidence>
<feature type="transmembrane region" description="Helical" evidence="2">
    <location>
        <begin position="695"/>
        <end position="714"/>
    </location>
</feature>
<feature type="transmembrane region" description="Helical" evidence="2">
    <location>
        <begin position="634"/>
        <end position="652"/>
    </location>
</feature>
<evidence type="ECO:0000313" key="3">
    <source>
        <dbReference type="EMBL" id="MBI2678464.1"/>
    </source>
</evidence>
<keyword evidence="2" id="KW-1133">Transmembrane helix</keyword>
<feature type="transmembrane region" description="Helical" evidence="2">
    <location>
        <begin position="830"/>
        <end position="849"/>
    </location>
</feature>
<feature type="transmembrane region" description="Helical" evidence="2">
    <location>
        <begin position="472"/>
        <end position="493"/>
    </location>
</feature>
<feature type="transmembrane region" description="Helical" evidence="2">
    <location>
        <begin position="720"/>
        <end position="738"/>
    </location>
</feature>
<protein>
    <submittedName>
        <fullName evidence="3">DUF2339 domain-containing protein</fullName>
    </submittedName>
</protein>
<feature type="compositionally biased region" description="Pro residues" evidence="1">
    <location>
        <begin position="133"/>
        <end position="143"/>
    </location>
</feature>
<dbReference type="PANTHER" id="PTHR38434:SF1">
    <property type="entry name" value="BLL2549 PROTEIN"/>
    <property type="match status" value="1"/>
</dbReference>
<feature type="compositionally biased region" description="Pro residues" evidence="1">
    <location>
        <begin position="73"/>
        <end position="115"/>
    </location>
</feature>
<dbReference type="Pfam" id="PF10101">
    <property type="entry name" value="DUF2339"/>
    <property type="match status" value="2"/>
</dbReference>
<proteinExistence type="predicted"/>
<feature type="transmembrane region" description="Helical" evidence="2">
    <location>
        <begin position="250"/>
        <end position="271"/>
    </location>
</feature>
<feature type="transmembrane region" description="Helical" evidence="2">
    <location>
        <begin position="380"/>
        <end position="399"/>
    </location>
</feature>
<evidence type="ECO:0000256" key="2">
    <source>
        <dbReference type="SAM" id="Phobius"/>
    </source>
</evidence>
<feature type="transmembrane region" description="Helical" evidence="2">
    <location>
        <begin position="191"/>
        <end position="215"/>
    </location>
</feature>
<feature type="transmembrane region" description="Helical" evidence="2">
    <location>
        <begin position="610"/>
        <end position="627"/>
    </location>
</feature>
<feature type="transmembrane region" description="Helical" evidence="2">
    <location>
        <begin position="745"/>
        <end position="764"/>
    </location>
</feature>